<evidence type="ECO:0000256" key="1">
    <source>
        <dbReference type="SAM" id="Phobius"/>
    </source>
</evidence>
<dbReference type="AlphaFoldDB" id="I4BQF1"/>
<protein>
    <submittedName>
        <fullName evidence="2">Putative integral membrane protein</fullName>
    </submittedName>
</protein>
<dbReference type="Proteomes" id="UP000006057">
    <property type="component" value="Chromosome"/>
</dbReference>
<feature type="transmembrane region" description="Helical" evidence="1">
    <location>
        <begin position="58"/>
        <end position="82"/>
    </location>
</feature>
<keyword evidence="3" id="KW-1185">Reference proteome</keyword>
<dbReference type="HOGENOM" id="CLU_111152_2_2_11"/>
<reference evidence="2 3" key="1">
    <citation type="submission" date="2012-06" db="EMBL/GenBank/DDBJ databases">
        <title>Complete sequence of chromosome of Mycobacterium chubuense NBB4.</title>
        <authorList>
            <consortium name="US DOE Joint Genome Institute"/>
            <person name="Lucas S."/>
            <person name="Han J."/>
            <person name="Lapidus A."/>
            <person name="Cheng J.-F."/>
            <person name="Goodwin L."/>
            <person name="Pitluck S."/>
            <person name="Peters L."/>
            <person name="Mikhailova N."/>
            <person name="Teshima H."/>
            <person name="Detter J.C."/>
            <person name="Han C."/>
            <person name="Tapia R."/>
            <person name="Land M."/>
            <person name="Hauser L."/>
            <person name="Kyrpides N."/>
            <person name="Ivanova N."/>
            <person name="Pagani I."/>
            <person name="Mattes T."/>
            <person name="Holmes A."/>
            <person name="Rutledge P."/>
            <person name="Paulsen I."/>
            <person name="Coleman N."/>
            <person name="Woyke T."/>
        </authorList>
    </citation>
    <scope>NUCLEOTIDE SEQUENCE [LARGE SCALE GENOMIC DNA]</scope>
    <source>
        <strain evidence="2 3">NBB4</strain>
    </source>
</reference>
<dbReference type="EMBL" id="CP003053">
    <property type="protein sequence ID" value="AFM19508.1"/>
    <property type="molecule type" value="Genomic_DNA"/>
</dbReference>
<feature type="transmembrane region" description="Helical" evidence="1">
    <location>
        <begin position="88"/>
        <end position="109"/>
    </location>
</feature>
<proteinExistence type="predicted"/>
<dbReference type="RefSeq" id="WP_014817974.1">
    <property type="nucleotide sequence ID" value="NC_018027.1"/>
</dbReference>
<dbReference type="eggNOG" id="COG5500">
    <property type="taxonomic scope" value="Bacteria"/>
</dbReference>
<dbReference type="Pfam" id="PF08592">
    <property type="entry name" value="Anthrone_oxy"/>
    <property type="match status" value="1"/>
</dbReference>
<organism evidence="2 3">
    <name type="scientific">Mycolicibacterium chubuense (strain NBB4)</name>
    <name type="common">Mycobacterium chubuense</name>
    <dbReference type="NCBI Taxonomy" id="710421"/>
    <lineage>
        <taxon>Bacteria</taxon>
        <taxon>Bacillati</taxon>
        <taxon>Actinomycetota</taxon>
        <taxon>Actinomycetes</taxon>
        <taxon>Mycobacteriales</taxon>
        <taxon>Mycobacteriaceae</taxon>
        <taxon>Mycolicibacterium</taxon>
    </lineage>
</organism>
<keyword evidence="1" id="KW-1133">Transmembrane helix</keyword>
<evidence type="ECO:0000313" key="3">
    <source>
        <dbReference type="Proteomes" id="UP000006057"/>
    </source>
</evidence>
<evidence type="ECO:0000313" key="2">
    <source>
        <dbReference type="EMBL" id="AFM19508.1"/>
    </source>
</evidence>
<name>I4BQF1_MYCCN</name>
<keyword evidence="1" id="KW-0812">Transmembrane</keyword>
<dbReference type="STRING" id="710421.Mycch_4813"/>
<sequence precursor="true">MTDHSLTVLSTVAALASAVAGGMMFVFSTFVMRGLDRVGPLDAISAMRGINAEAESNALFLIVYFGAAVLAVAVGVLAGLRWHTPGSAWLLAGAVCGVVGAIVTVAFNVPLNDRLDAGPVSAPAWNSYLDAWTRWNHVRTVSSLAAAALLTVGAVQRADVAHRVTMAA</sequence>
<dbReference type="PATRIC" id="fig|710421.3.peg.4795"/>
<feature type="transmembrane region" description="Helical" evidence="1">
    <location>
        <begin position="6"/>
        <end position="27"/>
    </location>
</feature>
<keyword evidence="1" id="KW-0472">Membrane</keyword>
<accession>I4BQF1</accession>
<dbReference type="OrthoDB" id="428263at2"/>
<gene>
    <name evidence="2" type="ordered locus">Mycch_4813</name>
</gene>
<dbReference type="InterPro" id="IPR013901">
    <property type="entry name" value="Anthrone_oxy"/>
</dbReference>
<dbReference type="KEGG" id="mcb:Mycch_4813"/>